<reference evidence="3" key="1">
    <citation type="journal article" date="2023" name="Mol. Phylogenet. Evol.">
        <title>Genome-scale phylogeny and comparative genomics of the fungal order Sordariales.</title>
        <authorList>
            <person name="Hensen N."/>
            <person name="Bonometti L."/>
            <person name="Westerberg I."/>
            <person name="Brannstrom I.O."/>
            <person name="Guillou S."/>
            <person name="Cros-Aarteil S."/>
            <person name="Calhoun S."/>
            <person name="Haridas S."/>
            <person name="Kuo A."/>
            <person name="Mondo S."/>
            <person name="Pangilinan J."/>
            <person name="Riley R."/>
            <person name="LaButti K."/>
            <person name="Andreopoulos B."/>
            <person name="Lipzen A."/>
            <person name="Chen C."/>
            <person name="Yan M."/>
            <person name="Daum C."/>
            <person name="Ng V."/>
            <person name="Clum A."/>
            <person name="Steindorff A."/>
            <person name="Ohm R.A."/>
            <person name="Martin F."/>
            <person name="Silar P."/>
            <person name="Natvig D.O."/>
            <person name="Lalanne C."/>
            <person name="Gautier V."/>
            <person name="Ament-Velasquez S.L."/>
            <person name="Kruys A."/>
            <person name="Hutchinson M.I."/>
            <person name="Powell A.J."/>
            <person name="Barry K."/>
            <person name="Miller A.N."/>
            <person name="Grigoriev I.V."/>
            <person name="Debuchy R."/>
            <person name="Gladieux P."/>
            <person name="Hiltunen Thoren M."/>
            <person name="Johannesson H."/>
        </authorList>
    </citation>
    <scope>NUCLEOTIDE SEQUENCE</scope>
    <source>
        <strain evidence="3">PSN293</strain>
    </source>
</reference>
<evidence type="ECO:0000259" key="2">
    <source>
        <dbReference type="SMART" id="SM00672"/>
    </source>
</evidence>
<evidence type="ECO:0000313" key="4">
    <source>
        <dbReference type="Proteomes" id="UP001301769"/>
    </source>
</evidence>
<dbReference type="InterPro" id="IPR006598">
    <property type="entry name" value="CAP10"/>
</dbReference>
<dbReference type="Pfam" id="PF05686">
    <property type="entry name" value="Glyco_transf_90"/>
    <property type="match status" value="1"/>
</dbReference>
<feature type="domain" description="Glycosyl transferase CAP10" evidence="2">
    <location>
        <begin position="355"/>
        <end position="622"/>
    </location>
</feature>
<gene>
    <name evidence="3" type="ORF">QBC37DRAFT_14529</name>
</gene>
<dbReference type="Proteomes" id="UP001301769">
    <property type="component" value="Unassembled WGS sequence"/>
</dbReference>
<sequence length="635" mass="72841">MLSQKKDFWRICVERWPLSGRSAFVLARYGFIASILVLVGTSLSLLFFRYPAAVPDPRTIFRPSPPAQDSREDYDYFNLANTTASNVHPIDTLINAAREFHDARLLKRSEDLTSAAQRYRERRGRHPPPGFDRWVAYALKNDAIIVEDYFDRIYKDIAPFWGLDPKKIALQAAKWPHIVRVRGGKTEQVGDTQGRVPWLELWAKLVSDVGKHLPDVDMPINYMDESRLLVPFEDITRYVAKEQATRTMPPASQVVSDYTGLAEIDKMDKPEDPKFTHAPKLYWDFLRATCPPGSPSRDVPAMDEPALIPQYPHGLSEAYAYRGFIQNFTAASDACLQPHLRSYHASFIEPVSMSTSTDLFPLFGGSKLPQNNELLIPGAMYITDHEFYSGGNSHGPPWAEKIDKIIWRGVASGGRNYGENFHHFQRHRLVEMLNGTTVSRLERNGARALTFEMPLDSEYDFSRLHERKIGEWLKEFADAGFVGRNCRDNKCDYVDPYFSELESIKMKEQYKMKFLPDADGNSFSARFRGFMLSTSLPLKATVYAEWHDDRLVPWLHFAPLDNTFADMYAVLDYFTRDRQGDSAAQMIAEAGKLWGEKVLRREDMALYVFRLLLEFARVCDEARDKLGFVEDLQTK</sequence>
<dbReference type="AlphaFoldDB" id="A0AAN6Y315"/>
<reference evidence="3" key="2">
    <citation type="submission" date="2023-05" db="EMBL/GenBank/DDBJ databases">
        <authorList>
            <consortium name="Lawrence Berkeley National Laboratory"/>
            <person name="Steindorff A."/>
            <person name="Hensen N."/>
            <person name="Bonometti L."/>
            <person name="Westerberg I."/>
            <person name="Brannstrom I.O."/>
            <person name="Guillou S."/>
            <person name="Cros-Aarteil S."/>
            <person name="Calhoun S."/>
            <person name="Haridas S."/>
            <person name="Kuo A."/>
            <person name="Mondo S."/>
            <person name="Pangilinan J."/>
            <person name="Riley R."/>
            <person name="Labutti K."/>
            <person name="Andreopoulos B."/>
            <person name="Lipzen A."/>
            <person name="Chen C."/>
            <person name="Yanf M."/>
            <person name="Daum C."/>
            <person name="Ng V."/>
            <person name="Clum A."/>
            <person name="Ohm R."/>
            <person name="Martin F."/>
            <person name="Silar P."/>
            <person name="Natvig D."/>
            <person name="Lalanne C."/>
            <person name="Gautier V."/>
            <person name="Ament-Velasquez S.L."/>
            <person name="Kruys A."/>
            <person name="Hutchinson M.I."/>
            <person name="Powell A.J."/>
            <person name="Barry K."/>
            <person name="Miller A.N."/>
            <person name="Grigoriev I.V."/>
            <person name="Debuchy R."/>
            <person name="Gladieux P."/>
            <person name="Thoren M.H."/>
            <person name="Johannesson H."/>
        </authorList>
    </citation>
    <scope>NUCLEOTIDE SEQUENCE</scope>
    <source>
        <strain evidence="3">PSN293</strain>
    </source>
</reference>
<comment type="caution">
    <text evidence="3">The sequence shown here is derived from an EMBL/GenBank/DDBJ whole genome shotgun (WGS) entry which is preliminary data.</text>
</comment>
<keyword evidence="1" id="KW-0472">Membrane</keyword>
<dbReference type="SMART" id="SM00672">
    <property type="entry name" value="CAP10"/>
    <property type="match status" value="1"/>
</dbReference>
<evidence type="ECO:0000256" key="1">
    <source>
        <dbReference type="SAM" id="Phobius"/>
    </source>
</evidence>
<protein>
    <submittedName>
        <fullName evidence="3">Glycosyltransferase family 90 protein</fullName>
    </submittedName>
</protein>
<keyword evidence="1" id="KW-0812">Transmembrane</keyword>
<evidence type="ECO:0000313" key="3">
    <source>
        <dbReference type="EMBL" id="KAK4211288.1"/>
    </source>
</evidence>
<organism evidence="3 4">
    <name type="scientific">Rhypophila decipiens</name>
    <dbReference type="NCBI Taxonomy" id="261697"/>
    <lineage>
        <taxon>Eukaryota</taxon>
        <taxon>Fungi</taxon>
        <taxon>Dikarya</taxon>
        <taxon>Ascomycota</taxon>
        <taxon>Pezizomycotina</taxon>
        <taxon>Sordariomycetes</taxon>
        <taxon>Sordariomycetidae</taxon>
        <taxon>Sordariales</taxon>
        <taxon>Naviculisporaceae</taxon>
        <taxon>Rhypophila</taxon>
    </lineage>
</organism>
<accession>A0AAN6Y315</accession>
<keyword evidence="1" id="KW-1133">Transmembrane helix</keyword>
<dbReference type="EMBL" id="MU858152">
    <property type="protein sequence ID" value="KAK4211288.1"/>
    <property type="molecule type" value="Genomic_DNA"/>
</dbReference>
<dbReference type="PANTHER" id="PTHR12203:SF22">
    <property type="entry name" value="CAPSULE ASSOCIATED PROTEIN"/>
    <property type="match status" value="1"/>
</dbReference>
<dbReference type="InterPro" id="IPR051091">
    <property type="entry name" value="O-Glucosyltr/Glycosyltrsf_90"/>
</dbReference>
<name>A0AAN6Y315_9PEZI</name>
<proteinExistence type="predicted"/>
<feature type="transmembrane region" description="Helical" evidence="1">
    <location>
        <begin position="25"/>
        <end position="48"/>
    </location>
</feature>
<keyword evidence="4" id="KW-1185">Reference proteome</keyword>
<dbReference type="PANTHER" id="PTHR12203">
    <property type="entry name" value="KDEL LYS-ASP-GLU-LEU CONTAINING - RELATED"/>
    <property type="match status" value="1"/>
</dbReference>